<evidence type="ECO:0000313" key="1">
    <source>
        <dbReference type="EMBL" id="MFD2138803.1"/>
    </source>
</evidence>
<gene>
    <name evidence="1" type="ORF">ACFSNC_00175</name>
</gene>
<keyword evidence="2" id="KW-1185">Reference proteome</keyword>
<reference evidence="2" key="1">
    <citation type="journal article" date="2019" name="Int. J. Syst. Evol. Microbiol.">
        <title>The Global Catalogue of Microorganisms (GCM) 10K type strain sequencing project: providing services to taxonomists for standard genome sequencing and annotation.</title>
        <authorList>
            <consortium name="The Broad Institute Genomics Platform"/>
            <consortium name="The Broad Institute Genome Sequencing Center for Infectious Disease"/>
            <person name="Wu L."/>
            <person name="Ma J."/>
        </authorList>
    </citation>
    <scope>NUCLEOTIDE SEQUENCE [LARGE SCALE GENOMIC DNA]</scope>
    <source>
        <strain evidence="2">CCM 7435</strain>
    </source>
</reference>
<organism evidence="1 2">
    <name type="scientific">Ancylobacter oerskovii</name>
    <dbReference type="NCBI Taxonomy" id="459519"/>
    <lineage>
        <taxon>Bacteria</taxon>
        <taxon>Pseudomonadati</taxon>
        <taxon>Pseudomonadota</taxon>
        <taxon>Alphaproteobacteria</taxon>
        <taxon>Hyphomicrobiales</taxon>
        <taxon>Xanthobacteraceae</taxon>
        <taxon>Ancylobacter</taxon>
    </lineage>
</organism>
<dbReference type="RefSeq" id="WP_213355466.1">
    <property type="nucleotide sequence ID" value="NZ_JAHBGB010000044.1"/>
</dbReference>
<comment type="caution">
    <text evidence="1">The sequence shown here is derived from an EMBL/GenBank/DDBJ whole genome shotgun (WGS) entry which is preliminary data.</text>
</comment>
<sequence>MFSLSNLGAPLPAWPGPRRFRSALGRAIGAIPGWIAVFDAQYSETSKSINRVVGRSSPATITTGLTFANGKPAIEVSPGSNLGIPLNLAAYVDEVVDRTNFTFFAVVQRTAALAQPAILWRPFEDATAGQKGFAPTINTANNFAVYNRSAGATTLLLEGAIVSLNVPTLLLMSYSAERGLTIRQNAVQRGNLPAETAPTIPANIVQMGNMLQGNTAGNIRYGLVGLLKGDLTRTSQAARLAQLESGLLSMYSA</sequence>
<dbReference type="EMBL" id="JBHUHD010000001">
    <property type="protein sequence ID" value="MFD2138803.1"/>
    <property type="molecule type" value="Genomic_DNA"/>
</dbReference>
<name>A0ABW4YR87_9HYPH</name>
<evidence type="ECO:0000313" key="2">
    <source>
        <dbReference type="Proteomes" id="UP001597299"/>
    </source>
</evidence>
<accession>A0ABW4YR87</accession>
<dbReference type="Proteomes" id="UP001597299">
    <property type="component" value="Unassembled WGS sequence"/>
</dbReference>
<protein>
    <submittedName>
        <fullName evidence="1">Uncharacterized protein</fullName>
    </submittedName>
</protein>
<proteinExistence type="predicted"/>